<comment type="caution">
    <text evidence="2">The sequence shown here is derived from an EMBL/GenBank/DDBJ whole genome shotgun (WGS) entry which is preliminary data.</text>
</comment>
<dbReference type="GO" id="GO:0016757">
    <property type="term" value="F:glycosyltransferase activity"/>
    <property type="evidence" value="ECO:0007669"/>
    <property type="project" value="UniProtKB-KW"/>
</dbReference>
<dbReference type="InterPro" id="IPR001173">
    <property type="entry name" value="Glyco_trans_2-like"/>
</dbReference>
<dbReference type="InterPro" id="IPR029044">
    <property type="entry name" value="Nucleotide-diphossugar_trans"/>
</dbReference>
<protein>
    <submittedName>
        <fullName evidence="2">Glycosyltransferase</fullName>
        <ecNumber evidence="2">2.4.-.-</ecNumber>
    </submittedName>
</protein>
<evidence type="ECO:0000313" key="2">
    <source>
        <dbReference type="EMBL" id="MCH7412047.1"/>
    </source>
</evidence>
<evidence type="ECO:0000313" key="3">
    <source>
        <dbReference type="Proteomes" id="UP001165430"/>
    </source>
</evidence>
<dbReference type="RefSeq" id="WP_241409437.1">
    <property type="nucleotide sequence ID" value="NZ_JAKZGO010000001.1"/>
</dbReference>
<reference evidence="2" key="1">
    <citation type="submission" date="2022-03" db="EMBL/GenBank/DDBJ databases">
        <title>De novo assembled genomes of Belliella spp. (Cyclobacteriaceae) strains.</title>
        <authorList>
            <person name="Szabo A."/>
            <person name="Korponai K."/>
            <person name="Felfoldi T."/>
        </authorList>
    </citation>
    <scope>NUCLEOTIDE SEQUENCE</scope>
    <source>
        <strain evidence="2">DSM 111903</strain>
    </source>
</reference>
<evidence type="ECO:0000259" key="1">
    <source>
        <dbReference type="Pfam" id="PF00535"/>
    </source>
</evidence>
<dbReference type="Gene3D" id="3.90.550.10">
    <property type="entry name" value="Spore Coat Polysaccharide Biosynthesis Protein SpsA, Chain A"/>
    <property type="match status" value="1"/>
</dbReference>
<sequence length="304" mass="36019">MLLHLYHFIHALYRVFPVNSIYYRANVRELFGWVMTRLVSPALLPIHQHCFGEIQGEYIISLTSFGKRVNEAFKTILSLKYQNGASAKIILWLGEDEWNFQNIPSSLTLLLDERFEIRFVENLGSHKKYFFAMKEHPSKHIILCDDDYIYPPSFLKLLIESHKKSPENVHCYSARRIKYSSKEGFLPYRQWTYSRPNDQRFLFKLLPLGGGGVLFPCGIFSTTDLKELRMLIEEFKTTDDLLLLAFLLTKGKYIYQLDYINKLFIPSYPQGKYQFLAKNNLPFQNDLNWNKLNKKFQLFRYFSK</sequence>
<proteinExistence type="predicted"/>
<dbReference type="Proteomes" id="UP001165430">
    <property type="component" value="Unassembled WGS sequence"/>
</dbReference>
<dbReference type="SUPFAM" id="SSF53448">
    <property type="entry name" value="Nucleotide-diphospho-sugar transferases"/>
    <property type="match status" value="1"/>
</dbReference>
<feature type="domain" description="Glycosyltransferase 2-like" evidence="1">
    <location>
        <begin position="117"/>
        <end position="206"/>
    </location>
</feature>
<accession>A0ABS9V6K3</accession>
<gene>
    <name evidence="2" type="ORF">MM213_01015</name>
</gene>
<organism evidence="2 3">
    <name type="scientific">Belliella alkalica</name>
    <dbReference type="NCBI Taxonomy" id="1730871"/>
    <lineage>
        <taxon>Bacteria</taxon>
        <taxon>Pseudomonadati</taxon>
        <taxon>Bacteroidota</taxon>
        <taxon>Cytophagia</taxon>
        <taxon>Cytophagales</taxon>
        <taxon>Cyclobacteriaceae</taxon>
        <taxon>Belliella</taxon>
    </lineage>
</organism>
<keyword evidence="2" id="KW-0328">Glycosyltransferase</keyword>
<dbReference type="EC" id="2.4.-.-" evidence="2"/>
<keyword evidence="2" id="KW-0808">Transferase</keyword>
<dbReference type="Pfam" id="PF00535">
    <property type="entry name" value="Glycos_transf_2"/>
    <property type="match status" value="1"/>
</dbReference>
<name>A0ABS9V6K3_9BACT</name>
<dbReference type="EMBL" id="JAKZGO010000001">
    <property type="protein sequence ID" value="MCH7412047.1"/>
    <property type="molecule type" value="Genomic_DNA"/>
</dbReference>
<keyword evidence="3" id="KW-1185">Reference proteome</keyword>